<name>A0ACC6PQL9_9ACTN</name>
<gene>
    <name evidence="1" type="ORF">WKI67_09420</name>
</gene>
<reference evidence="1" key="1">
    <citation type="submission" date="2024-03" db="EMBL/GenBank/DDBJ databases">
        <title>Novel Streptomyces species of biotechnological and ecological value are a feature of Machair soil.</title>
        <authorList>
            <person name="Prole J.R."/>
            <person name="Goodfellow M."/>
            <person name="Allenby N."/>
            <person name="Ward A.C."/>
        </authorList>
    </citation>
    <scope>NUCLEOTIDE SEQUENCE</scope>
    <source>
        <strain evidence="1">MS2.AVA.5</strain>
    </source>
</reference>
<evidence type="ECO:0000313" key="2">
    <source>
        <dbReference type="Proteomes" id="UP001377168"/>
    </source>
</evidence>
<sequence>MDRPHSALGEFVLKVHSRCDLACDHCYVYEHADSSWRGRPKAMPEKALEKSAERIAEHALAHGLSTVHVVMHGGEPLLAGLAGLRRTAQELHRALQGVCALDLRIHTNGVLLSEHFCELFLEWDIKVGISLDGDKASNDRHRRYADGRSSHPQVLRAVELLRRPRYRELFSGLLCTIDVENDPVAVYDALVALEPPRLDFLLPHATWDTPPPRPGPSPTPYADWLGVIYRRWDEAGRPVPVRMFDSVLRTLRGETSLTESLGLSAAEFVVIETDGTFEQADSLKTAFDGAPVTGMDVFANSVDDVMKHPGMSARQSGIEQLSAPCRTCPVVNSCGGGLYAHRYRGDTGFDNPSVFCPDLMALITGIRDRVSSESARPARALRGGEIDQLDDLATGFGSVGTVGQLVADQLDLHRRLLMAVGGRVQPSDAVATAAWEALAELDQEAPESVDAVVAHPSTRPWALNILKGRVPETIASGTAALAAAASLRARRGATVTVPFHDGKLRLPGLGTVALADTFGHAEVAAEADGFVVRSAGGSVRIGWGEGMDGHSPHWQPVRLVELPGWQLALEPSQDVSAEPLSATEAKVWAEDLNEAWALIHRHLPRYADGLSTGLRSVTPLPLTGKRGTSPSFGTADVIRTPTPDGLALSVMQGFQRVKLGAVLDRHDLHAPDATESRVMVLAAYSQLAAVEFWRVRRPTLEGDEATAAEHEFTCARQETLVTLGNLVRAGRLTPLGDRFVEGMTQALV</sequence>
<dbReference type="Proteomes" id="UP001377168">
    <property type="component" value="Unassembled WGS sequence"/>
</dbReference>
<accession>A0ACC6PQL9</accession>
<dbReference type="EMBL" id="JBBKAJ010000022">
    <property type="protein sequence ID" value="MEJ8633615.1"/>
    <property type="molecule type" value="Genomic_DNA"/>
</dbReference>
<keyword evidence="2" id="KW-1185">Reference proteome</keyword>
<evidence type="ECO:0000313" key="1">
    <source>
        <dbReference type="EMBL" id="MEJ8633615.1"/>
    </source>
</evidence>
<organism evidence="1 2">
    <name type="scientific">Streptomyces achmelvichensis</name>
    <dbReference type="NCBI Taxonomy" id="3134111"/>
    <lineage>
        <taxon>Bacteria</taxon>
        <taxon>Bacillati</taxon>
        <taxon>Actinomycetota</taxon>
        <taxon>Actinomycetes</taxon>
        <taxon>Kitasatosporales</taxon>
        <taxon>Streptomycetaceae</taxon>
        <taxon>Streptomyces</taxon>
    </lineage>
</organism>
<proteinExistence type="predicted"/>
<comment type="caution">
    <text evidence="1">The sequence shown here is derived from an EMBL/GenBank/DDBJ whole genome shotgun (WGS) entry which is preliminary data.</text>
</comment>
<protein>
    <submittedName>
        <fullName evidence="1">FxsB family cyclophane-forming radical SAM/SPASM peptide maturase</fullName>
    </submittedName>
</protein>